<dbReference type="GeneID" id="24563719"/>
<dbReference type="VEuPathDB" id="PiroplasmaDB:BBBOND_0203350"/>
<keyword evidence="2" id="KW-1185">Reference proteome</keyword>
<dbReference type="RefSeq" id="XP_012767364.1">
    <property type="nucleotide sequence ID" value="XM_012911910.1"/>
</dbReference>
<protein>
    <submittedName>
        <fullName evidence="1">Uncharacterized protein</fullName>
    </submittedName>
</protein>
<organism evidence="1 2">
    <name type="scientific">Babesia bigemina</name>
    <dbReference type="NCBI Taxonomy" id="5866"/>
    <lineage>
        <taxon>Eukaryota</taxon>
        <taxon>Sar</taxon>
        <taxon>Alveolata</taxon>
        <taxon>Apicomplexa</taxon>
        <taxon>Aconoidasida</taxon>
        <taxon>Piroplasmida</taxon>
        <taxon>Babesiidae</taxon>
        <taxon>Babesia</taxon>
    </lineage>
</organism>
<evidence type="ECO:0000313" key="1">
    <source>
        <dbReference type="EMBL" id="CDR95178.1"/>
    </source>
</evidence>
<proteinExistence type="predicted"/>
<dbReference type="Proteomes" id="UP000033188">
    <property type="component" value="Chromosome 2"/>
</dbReference>
<reference evidence="2" key="1">
    <citation type="submission" date="2014-06" db="EMBL/GenBank/DDBJ databases">
        <authorList>
            <person name="Aslett M."/>
            <person name="De Silva N."/>
        </authorList>
    </citation>
    <scope>NUCLEOTIDE SEQUENCE [LARGE SCALE GENOMIC DNA]</scope>
    <source>
        <strain evidence="2">Bond</strain>
    </source>
</reference>
<sequence length="82" mass="9088">MGEIICHAIAAIVGANLGTSLRRTNRCMRRNEAQIIQIRHLGNPSPPQDSVPRMNDCSTELQYTGSLYIKVVKYVPYSTDPG</sequence>
<dbReference type="AlphaFoldDB" id="A0A061D3L7"/>
<evidence type="ECO:0000313" key="2">
    <source>
        <dbReference type="Proteomes" id="UP000033188"/>
    </source>
</evidence>
<gene>
    <name evidence="1" type="ORF">BBBOND_0203350</name>
</gene>
<dbReference type="EMBL" id="LK391708">
    <property type="protein sequence ID" value="CDR95178.1"/>
    <property type="molecule type" value="Genomic_DNA"/>
</dbReference>
<accession>A0A061D3L7</accession>
<name>A0A061D3L7_BABBI</name>
<dbReference type="KEGG" id="bbig:BBBOND_0203350"/>